<accession>A0A7W7YUP8</accession>
<evidence type="ECO:0000256" key="1">
    <source>
        <dbReference type="SAM" id="MobiDB-lite"/>
    </source>
</evidence>
<feature type="region of interest" description="Disordered" evidence="1">
    <location>
        <begin position="1"/>
        <end position="23"/>
    </location>
</feature>
<dbReference type="Proteomes" id="UP000535406">
    <property type="component" value="Unassembled WGS sequence"/>
</dbReference>
<organism evidence="2 3">
    <name type="scientific">Shinella fusca</name>
    <dbReference type="NCBI Taxonomy" id="544480"/>
    <lineage>
        <taxon>Bacteria</taxon>
        <taxon>Pseudomonadati</taxon>
        <taxon>Pseudomonadota</taxon>
        <taxon>Alphaproteobacteria</taxon>
        <taxon>Hyphomicrobiales</taxon>
        <taxon>Rhizobiaceae</taxon>
        <taxon>Shinella</taxon>
    </lineage>
</organism>
<dbReference type="RefSeq" id="WP_184143493.1">
    <property type="nucleotide sequence ID" value="NZ_JACHIK010000005.1"/>
</dbReference>
<reference evidence="2 3" key="1">
    <citation type="submission" date="2020-08" db="EMBL/GenBank/DDBJ databases">
        <title>Genomic Encyclopedia of Type Strains, Phase IV (KMG-IV): sequencing the most valuable type-strain genomes for metagenomic binning, comparative biology and taxonomic classification.</title>
        <authorList>
            <person name="Goeker M."/>
        </authorList>
    </citation>
    <scope>NUCLEOTIDE SEQUENCE [LARGE SCALE GENOMIC DNA]</scope>
    <source>
        <strain evidence="2 3">DSM 21319</strain>
    </source>
</reference>
<name>A0A7W7YUP8_9HYPH</name>
<comment type="caution">
    <text evidence="2">The sequence shown here is derived from an EMBL/GenBank/DDBJ whole genome shotgun (WGS) entry which is preliminary data.</text>
</comment>
<protein>
    <submittedName>
        <fullName evidence="2">Uncharacterized protein</fullName>
    </submittedName>
</protein>
<dbReference type="EMBL" id="JACHIK010000005">
    <property type="protein sequence ID" value="MBB5042524.1"/>
    <property type="molecule type" value="Genomic_DNA"/>
</dbReference>
<dbReference type="AlphaFoldDB" id="A0A7W7YUP8"/>
<sequence>MDHDAARTAPEPHPAAPRGEDLPHAYFIEEARWRRTGTLHHLADRRAKPEDLSSSACFDAWAKDEDAA</sequence>
<evidence type="ECO:0000313" key="2">
    <source>
        <dbReference type="EMBL" id="MBB5042524.1"/>
    </source>
</evidence>
<proteinExistence type="predicted"/>
<gene>
    <name evidence="2" type="ORF">HNQ66_001920</name>
</gene>
<keyword evidence="3" id="KW-1185">Reference proteome</keyword>
<evidence type="ECO:0000313" key="3">
    <source>
        <dbReference type="Proteomes" id="UP000535406"/>
    </source>
</evidence>